<name>A0A562P9I4_9HYPH</name>
<organism evidence="2 3">
    <name type="scientific">Mesorhizobium tianshanense</name>
    <dbReference type="NCBI Taxonomy" id="39844"/>
    <lineage>
        <taxon>Bacteria</taxon>
        <taxon>Pseudomonadati</taxon>
        <taxon>Pseudomonadota</taxon>
        <taxon>Alphaproteobacteria</taxon>
        <taxon>Hyphomicrobiales</taxon>
        <taxon>Phyllobacteriaceae</taxon>
        <taxon>Mesorhizobium</taxon>
    </lineage>
</organism>
<dbReference type="Proteomes" id="UP000317122">
    <property type="component" value="Unassembled WGS sequence"/>
</dbReference>
<dbReference type="RefSeq" id="WP_145714544.1">
    <property type="nucleotide sequence ID" value="NZ_BSPF01000022.1"/>
</dbReference>
<keyword evidence="3" id="KW-1185">Reference proteome</keyword>
<accession>A0A562P9I4</accession>
<keyword evidence="1" id="KW-0732">Signal</keyword>
<dbReference type="EMBL" id="VLKT01000005">
    <property type="protein sequence ID" value="TWI41078.1"/>
    <property type="molecule type" value="Genomic_DNA"/>
</dbReference>
<evidence type="ECO:0000313" key="3">
    <source>
        <dbReference type="Proteomes" id="UP000317122"/>
    </source>
</evidence>
<evidence type="ECO:0000313" key="2">
    <source>
        <dbReference type="EMBL" id="TWI41078.1"/>
    </source>
</evidence>
<dbReference type="AlphaFoldDB" id="A0A562P9I4"/>
<feature type="chain" id="PRO_5022061902" evidence="1">
    <location>
        <begin position="20"/>
        <end position="991"/>
    </location>
</feature>
<comment type="caution">
    <text evidence="2">The sequence shown here is derived from an EMBL/GenBank/DDBJ whole genome shotgun (WGS) entry which is preliminary data.</text>
</comment>
<sequence length="991" mass="105350">MLRMLCAGLFCLVASASSAAGLLIGPFCIDGTSTRLDTTETTFTVDGKWTRAVLKRAPKKGTQKPMLVVFKGVPTPAPFLESCQQIVERETAVGNSPLLAGRIEQIEIDGHAFESNAGTSRFQVEPGRFSAKLGHVLQYDLPVLGGTTQLAGAKLWIKNTETILAEAGKLTGEFEIEAWNRTIDGARINFEGVELTGLNFAPKRPNRDNVAFHFDLDGGTTTLWQGRLVANQSGSFASYALSISGLDLKGVAATFKRVELSAREGVLSVSLKSVDGHVDEALQSNAISTVSFRDASFALGDLSANGEQLPLGLVATNPTMRDLSFDAAQGLIAGPAGASVIEGASQGTVAELTPGQFSSSIHFSNPSSAVLSLLGGSDLSDSVDLRLSRHVDDLTLGGVIATSTLALGKLDVEEPLKLTLNDITASLADVAATLEFPIDIDAKASEGKVNFHTEDYKVGLTGKFEGLRLKGLLRIPLADLESSHLFVKAKDFFLGLGLAAFLEPMIAGVKPTLSETTLRFSNPTDLKVGRISEGRIFTSVGQMVVGEPILRIGENGKKAKATLALTTEAGADLLYDLERGRLLIARGKLVADDVRFHFIEPGGEIDINGTRVTEPDITLKHLGVEFVGTDDLDFGTAELVGFKAQGHRVYKPADPEKPSDVTFDARLTTPLSVADANALKVGYKDVLSLEALQVRGFEVGMSSGQIDFGGDIRVGNAAVSISSRQVNRVKVNDIEAVILDDARFNASGILNAGLANAPSFRIDLNASGPTDRLNGSGSASVSPFAGGRTFDAEIAFKCEDGSRLKVPSEINLAVAGVNFDVSVKDGDFSGSGQTNPLAVAFHTTSGRDCDSPLEKWIIVPEESGWTWGICDFPPRKCKWKWTTPEINFKYKIKLAVRFAAVTLFMTNPVVNLNNGKVRYCNRGYASFGPTVFVGGYSPQIVTNYPGADAIVNAIIAGSFELAQTVAGTALINSVLTTVTDIINVGQVVCYD</sequence>
<evidence type="ECO:0000256" key="1">
    <source>
        <dbReference type="SAM" id="SignalP"/>
    </source>
</evidence>
<protein>
    <submittedName>
        <fullName evidence="2">Uncharacterized protein</fullName>
    </submittedName>
</protein>
<proteinExistence type="predicted"/>
<gene>
    <name evidence="2" type="ORF">IQ26_01014</name>
</gene>
<feature type="signal peptide" evidence="1">
    <location>
        <begin position="1"/>
        <end position="19"/>
    </location>
</feature>
<reference evidence="2 3" key="1">
    <citation type="journal article" date="2015" name="Stand. Genomic Sci.">
        <title>Genomic Encyclopedia of Bacterial and Archaeal Type Strains, Phase III: the genomes of soil and plant-associated and newly described type strains.</title>
        <authorList>
            <person name="Whitman W.B."/>
            <person name="Woyke T."/>
            <person name="Klenk H.P."/>
            <person name="Zhou Y."/>
            <person name="Lilburn T.G."/>
            <person name="Beck B.J."/>
            <person name="De Vos P."/>
            <person name="Vandamme P."/>
            <person name="Eisen J.A."/>
            <person name="Garrity G."/>
            <person name="Hugenholtz P."/>
            <person name="Kyrpides N.C."/>
        </authorList>
    </citation>
    <scope>NUCLEOTIDE SEQUENCE [LARGE SCALE GENOMIC DNA]</scope>
    <source>
        <strain evidence="2 3">CGMCC 1.2546</strain>
    </source>
</reference>